<dbReference type="InterPro" id="IPR002020">
    <property type="entry name" value="Citrate_synthase"/>
</dbReference>
<evidence type="ECO:0000313" key="1">
    <source>
        <dbReference type="EMBL" id="CDM91084.1"/>
    </source>
</evidence>
<gene>
    <name evidence="1" type="ORF">XBW1_3728</name>
</gene>
<proteinExistence type="predicted"/>
<sequence length="357" mass="40701">MENNMENNSIDYYDIEKNTLYIRQKNILTLAKNYHYLQNTWFSLSGDILSLEEMDSLVMKASTALQNSACVVRIKKMHQLLPCNQELSPLQRFIILLMQVEIDKSLLTEQSITEDQSDLMVILLLPWLIELARREEYTPPLPQLTNCRAFSQWFLMSLSDYTDNTIDSSFMMSLLLGGFGIVTPTTATVRFIASTKNSVNYALIGALCAAGPSHLGACQLVTKKLNALSSHLKRGNIKSAMHNYCVTKPYPGFGHPVMPRDTRVDAFFSQYNETFTPYKILANTITSYCGLNANVDYLLGCVLSQRRVDPYIAVLAFFVCRAPILLSHYRQRFNAHAFGMSSKELREKYKELPKHWL</sequence>
<reference evidence="1 2" key="1">
    <citation type="submission" date="2014-02" db="EMBL/GenBank/DDBJ databases">
        <authorList>
            <person name="Genoscope - CEA"/>
        </authorList>
    </citation>
    <scope>NUCLEOTIDE SEQUENCE [LARGE SCALE GENOMIC DNA]</scope>
    <source>
        <strain evidence="1 2">CS03</strain>
    </source>
</reference>
<dbReference type="InterPro" id="IPR036969">
    <property type="entry name" value="Citrate_synthase_sf"/>
</dbReference>
<dbReference type="AlphaFoldDB" id="A0A0B6XFF4"/>
<dbReference type="Pfam" id="PF00285">
    <property type="entry name" value="Citrate_synt"/>
    <property type="match status" value="1"/>
</dbReference>
<accession>A0A0B6XFF4</accession>
<dbReference type="SUPFAM" id="SSF48256">
    <property type="entry name" value="Citrate synthase"/>
    <property type="match status" value="1"/>
</dbReference>
<dbReference type="KEGG" id="xbv:XBW1_3728"/>
<name>A0A0B6XFF4_XENBV</name>
<protein>
    <submittedName>
        <fullName evidence="1">Uncharacterized protein</fullName>
    </submittedName>
</protein>
<dbReference type="Proteomes" id="UP000032930">
    <property type="component" value="Chromosome"/>
</dbReference>
<dbReference type="InterPro" id="IPR016142">
    <property type="entry name" value="Citrate_synth-like_lrg_a-sub"/>
</dbReference>
<evidence type="ECO:0000313" key="2">
    <source>
        <dbReference type="Proteomes" id="UP000032930"/>
    </source>
</evidence>
<dbReference type="GO" id="GO:0046912">
    <property type="term" value="F:acyltransferase activity, acyl groups converted into alkyl on transfer"/>
    <property type="evidence" value="ECO:0007669"/>
    <property type="project" value="InterPro"/>
</dbReference>
<organism evidence="1 2">
    <name type="scientific">Xenorhabdus bovienii</name>
    <name type="common">Xenorhabdus nematophila subsp. bovienii</name>
    <dbReference type="NCBI Taxonomy" id="40576"/>
    <lineage>
        <taxon>Bacteria</taxon>
        <taxon>Pseudomonadati</taxon>
        <taxon>Pseudomonadota</taxon>
        <taxon>Gammaproteobacteria</taxon>
        <taxon>Enterobacterales</taxon>
        <taxon>Morganellaceae</taxon>
        <taxon>Xenorhabdus</taxon>
    </lineage>
</organism>
<dbReference type="Gene3D" id="1.10.580.10">
    <property type="entry name" value="Citrate Synthase, domain 1"/>
    <property type="match status" value="1"/>
</dbReference>
<dbReference type="EMBL" id="FO818637">
    <property type="protein sequence ID" value="CDM91084.1"/>
    <property type="molecule type" value="Genomic_DNA"/>
</dbReference>